<dbReference type="SMART" id="SM00747">
    <property type="entry name" value="CFEM"/>
    <property type="match status" value="1"/>
</dbReference>
<evidence type="ECO:0000256" key="7">
    <source>
        <dbReference type="ARBA" id="ARBA00023157"/>
    </source>
</evidence>
<dbReference type="GO" id="GO:0098552">
    <property type="term" value="C:side of membrane"/>
    <property type="evidence" value="ECO:0007669"/>
    <property type="project" value="UniProtKB-KW"/>
</dbReference>
<evidence type="ECO:0000256" key="5">
    <source>
        <dbReference type="ARBA" id="ARBA00022622"/>
    </source>
</evidence>
<keyword evidence="6 9" id="KW-0732">Signal</keyword>
<dbReference type="AlphaFoldDB" id="A0A4U0TRR8"/>
<keyword evidence="5" id="KW-0336">GPI-anchor</keyword>
<dbReference type="InterPro" id="IPR008427">
    <property type="entry name" value="Extracellular_membr_CFEM_dom"/>
</dbReference>
<evidence type="ECO:0000256" key="1">
    <source>
        <dbReference type="ARBA" id="ARBA00004589"/>
    </source>
</evidence>
<evidence type="ECO:0000256" key="2">
    <source>
        <dbReference type="ARBA" id="ARBA00004613"/>
    </source>
</evidence>
<reference evidence="11 12" key="1">
    <citation type="submission" date="2017-03" db="EMBL/GenBank/DDBJ databases">
        <title>Genomes of endolithic fungi from Antarctica.</title>
        <authorList>
            <person name="Coleine C."/>
            <person name="Masonjones S."/>
            <person name="Stajich J.E."/>
        </authorList>
    </citation>
    <scope>NUCLEOTIDE SEQUENCE [LARGE SCALE GENOMIC DNA]</scope>
    <source>
        <strain evidence="11 12">CCFEE 6315</strain>
    </source>
</reference>
<accession>A0A4U0TRR8</accession>
<name>A0A4U0TRR8_9PEZI</name>
<dbReference type="Pfam" id="PF05730">
    <property type="entry name" value="CFEM"/>
    <property type="match status" value="1"/>
</dbReference>
<evidence type="ECO:0000256" key="4">
    <source>
        <dbReference type="ARBA" id="ARBA00022525"/>
    </source>
</evidence>
<comment type="similarity">
    <text evidence="3">Belongs to the RBT5 family.</text>
</comment>
<dbReference type="OrthoDB" id="3932980at2759"/>
<evidence type="ECO:0000256" key="6">
    <source>
        <dbReference type="ARBA" id="ARBA00022729"/>
    </source>
</evidence>
<keyword evidence="5" id="KW-0325">Glycoprotein</keyword>
<feature type="signal peptide" evidence="9">
    <location>
        <begin position="1"/>
        <end position="19"/>
    </location>
</feature>
<dbReference type="Proteomes" id="UP000308549">
    <property type="component" value="Unassembled WGS sequence"/>
</dbReference>
<evidence type="ECO:0000256" key="8">
    <source>
        <dbReference type="ARBA" id="ARBA00023288"/>
    </source>
</evidence>
<keyword evidence="7" id="KW-1015">Disulfide bond</keyword>
<evidence type="ECO:0000313" key="11">
    <source>
        <dbReference type="EMBL" id="TKA24840.1"/>
    </source>
</evidence>
<comment type="subcellular location">
    <subcellularLocation>
        <location evidence="1">Membrane</location>
        <topology evidence="1">Lipid-anchor</topology>
        <topology evidence="1">GPI-anchor</topology>
    </subcellularLocation>
    <subcellularLocation>
        <location evidence="2">Secreted</location>
    </subcellularLocation>
</comment>
<evidence type="ECO:0000313" key="12">
    <source>
        <dbReference type="Proteomes" id="UP000308549"/>
    </source>
</evidence>
<keyword evidence="12" id="KW-1185">Reference proteome</keyword>
<keyword evidence="4" id="KW-0964">Secreted</keyword>
<evidence type="ECO:0000259" key="10">
    <source>
        <dbReference type="SMART" id="SM00747"/>
    </source>
</evidence>
<comment type="caution">
    <text evidence="11">The sequence shown here is derived from an EMBL/GenBank/DDBJ whole genome shotgun (WGS) entry which is preliminary data.</text>
</comment>
<proteinExistence type="inferred from homology"/>
<gene>
    <name evidence="11" type="ORF">B0A50_06569</name>
</gene>
<keyword evidence="8" id="KW-0449">Lipoprotein</keyword>
<dbReference type="GO" id="GO:0005576">
    <property type="term" value="C:extracellular region"/>
    <property type="evidence" value="ECO:0007669"/>
    <property type="project" value="UniProtKB-SubCell"/>
</dbReference>
<evidence type="ECO:0000256" key="3">
    <source>
        <dbReference type="ARBA" id="ARBA00010031"/>
    </source>
</evidence>
<keyword evidence="5" id="KW-0472">Membrane</keyword>
<sequence>MKFAHSIALAAATVSLSEALTFNKTAAYAPGQYDKYKCIDTEGVNDMFPQCIRQCQRDVNRNDGCAYDDFACHCANYDVYAPLIEDCAFPPSIGGNGNCTFQELGMIRPVVTDLCNFFNATGYTAYAECGYGQSGRHSKVRKGHHWGRPGWGWFGRHAHHSKGAERGLSTKMTFDLIAGQDITILDQ</sequence>
<evidence type="ECO:0000256" key="9">
    <source>
        <dbReference type="SAM" id="SignalP"/>
    </source>
</evidence>
<organism evidence="11 12">
    <name type="scientific">Salinomyces thailandicus</name>
    <dbReference type="NCBI Taxonomy" id="706561"/>
    <lineage>
        <taxon>Eukaryota</taxon>
        <taxon>Fungi</taxon>
        <taxon>Dikarya</taxon>
        <taxon>Ascomycota</taxon>
        <taxon>Pezizomycotina</taxon>
        <taxon>Dothideomycetes</taxon>
        <taxon>Dothideomycetidae</taxon>
        <taxon>Mycosphaerellales</taxon>
        <taxon>Teratosphaeriaceae</taxon>
        <taxon>Salinomyces</taxon>
    </lineage>
</organism>
<feature type="domain" description="CFEM" evidence="10">
    <location>
        <begin position="44"/>
        <end position="116"/>
    </location>
</feature>
<protein>
    <recommendedName>
        <fullName evidence="10">CFEM domain-containing protein</fullName>
    </recommendedName>
</protein>
<dbReference type="EMBL" id="NAJL01000040">
    <property type="protein sequence ID" value="TKA24840.1"/>
    <property type="molecule type" value="Genomic_DNA"/>
</dbReference>
<feature type="chain" id="PRO_5020651626" description="CFEM domain-containing protein" evidence="9">
    <location>
        <begin position="20"/>
        <end position="187"/>
    </location>
</feature>